<dbReference type="InterPro" id="IPR003661">
    <property type="entry name" value="HisK_dim/P_dom"/>
</dbReference>
<dbReference type="CDD" id="cd00130">
    <property type="entry name" value="PAS"/>
    <property type="match status" value="1"/>
</dbReference>
<organism evidence="14 15">
    <name type="scientific">Desulfomonile tiedjei</name>
    <dbReference type="NCBI Taxonomy" id="2358"/>
    <lineage>
        <taxon>Bacteria</taxon>
        <taxon>Pseudomonadati</taxon>
        <taxon>Thermodesulfobacteriota</taxon>
        <taxon>Desulfomonilia</taxon>
        <taxon>Desulfomonilales</taxon>
        <taxon>Desulfomonilaceae</taxon>
        <taxon>Desulfomonile</taxon>
    </lineage>
</organism>
<dbReference type="InterPro" id="IPR005467">
    <property type="entry name" value="His_kinase_dom"/>
</dbReference>
<dbReference type="PROSITE" id="PS50109">
    <property type="entry name" value="HIS_KIN"/>
    <property type="match status" value="1"/>
</dbReference>
<dbReference type="PANTHER" id="PTHR43065">
    <property type="entry name" value="SENSOR HISTIDINE KINASE"/>
    <property type="match status" value="1"/>
</dbReference>
<comment type="caution">
    <text evidence="14">The sequence shown here is derived from an EMBL/GenBank/DDBJ whole genome shotgun (WGS) entry which is preliminary data.</text>
</comment>
<keyword evidence="5" id="KW-0547">Nucleotide-binding</keyword>
<dbReference type="InterPro" id="IPR013656">
    <property type="entry name" value="PAS_4"/>
</dbReference>
<feature type="domain" description="Response regulatory" evidence="12">
    <location>
        <begin position="730"/>
        <end position="849"/>
    </location>
</feature>
<keyword evidence="4" id="KW-0808">Transferase</keyword>
<dbReference type="InterPro" id="IPR003594">
    <property type="entry name" value="HATPase_dom"/>
</dbReference>
<dbReference type="Pfam" id="PF00989">
    <property type="entry name" value="PAS"/>
    <property type="match status" value="1"/>
</dbReference>
<evidence type="ECO:0000259" key="13">
    <source>
        <dbReference type="PROSITE" id="PS50112"/>
    </source>
</evidence>
<comment type="catalytic activity">
    <reaction evidence="1">
        <text>ATP + protein L-histidine = ADP + protein N-phospho-L-histidine.</text>
        <dbReference type="EC" id="2.7.13.3"/>
    </reaction>
</comment>
<feature type="domain" description="PAS" evidence="13">
    <location>
        <begin position="358"/>
        <end position="399"/>
    </location>
</feature>
<proteinExistence type="predicted"/>
<evidence type="ECO:0000256" key="4">
    <source>
        <dbReference type="ARBA" id="ARBA00022679"/>
    </source>
</evidence>
<dbReference type="SUPFAM" id="SSF55874">
    <property type="entry name" value="ATPase domain of HSP90 chaperone/DNA topoisomerase II/histidine kinase"/>
    <property type="match status" value="1"/>
</dbReference>
<keyword evidence="8" id="KW-0902">Two-component regulatory system</keyword>
<dbReference type="Gene3D" id="1.10.287.130">
    <property type="match status" value="1"/>
</dbReference>
<evidence type="ECO:0000256" key="8">
    <source>
        <dbReference type="ARBA" id="ARBA00023012"/>
    </source>
</evidence>
<evidence type="ECO:0000256" key="3">
    <source>
        <dbReference type="ARBA" id="ARBA00022553"/>
    </source>
</evidence>
<keyword evidence="10" id="KW-0175">Coiled coil</keyword>
<name>A0A9D6UZH6_9BACT</name>
<feature type="domain" description="Histidine kinase" evidence="11">
    <location>
        <begin position="493"/>
        <end position="711"/>
    </location>
</feature>
<reference evidence="14" key="1">
    <citation type="submission" date="2020-07" db="EMBL/GenBank/DDBJ databases">
        <title>Huge and variable diversity of episymbiotic CPR bacteria and DPANN archaea in groundwater ecosystems.</title>
        <authorList>
            <person name="He C.Y."/>
            <person name="Keren R."/>
            <person name="Whittaker M."/>
            <person name="Farag I.F."/>
            <person name="Doudna J."/>
            <person name="Cate J.H.D."/>
            <person name="Banfield J.F."/>
        </authorList>
    </citation>
    <scope>NUCLEOTIDE SEQUENCE</scope>
    <source>
        <strain evidence="14">NC_groundwater_1664_Pr3_B-0.1um_52_9</strain>
    </source>
</reference>
<evidence type="ECO:0000256" key="6">
    <source>
        <dbReference type="ARBA" id="ARBA00022777"/>
    </source>
</evidence>
<dbReference type="InterPro" id="IPR036097">
    <property type="entry name" value="HisK_dim/P_sf"/>
</dbReference>
<dbReference type="PRINTS" id="PR00344">
    <property type="entry name" value="BCTRLSENSOR"/>
</dbReference>
<dbReference type="InterPro" id="IPR036890">
    <property type="entry name" value="HATPase_C_sf"/>
</dbReference>
<dbReference type="SMART" id="SM00388">
    <property type="entry name" value="HisKA"/>
    <property type="match status" value="1"/>
</dbReference>
<dbReference type="GO" id="GO:0006355">
    <property type="term" value="P:regulation of DNA-templated transcription"/>
    <property type="evidence" value="ECO:0007669"/>
    <property type="project" value="InterPro"/>
</dbReference>
<dbReference type="NCBIfam" id="TIGR00229">
    <property type="entry name" value="sensory_box"/>
    <property type="match status" value="1"/>
</dbReference>
<sequence length="857" mass="95713">MTTERKIKAGEIARDLELGLSDAELMQKYKLSLKGLLSLYKRALEARIIESSEVERRFASKENLVALEDARSSLRVNVRISIQVHEREHPEINGMISNMSVNGLRVEALQSVAGDVKVLVVPDNESFGTNQLVLESKCCWSETDTDGSCSAGYEIIRVLQGNLKQFVARIKYIDSEGFDSDYSEEEEPTESLDLATALTEELTTSGSFSFRGVKKTLFGKLLQALPIPALLIDESHEVTFANRSCERINCSGGRIVGTPFCSLFPNSQASKEARTILEKVFQTRKREHYHAVLEVNETRIWARINFRSVRMGNERCILLLIEDLTHEKEQLIRNQEHQEVLKQEIAERKKVEQSLRESEEKYRSLVENAPMGIVLVARDGRIVAANPRFLEILAPSSTEPEKAEAFSAFSSQGAAEVFARCMAEKRVINGEIPYTAKSGKESVLRILSTPLLEPSGEARGCQAAVEDCTEQKKALEMVLQTTRFRAIGEMASGVAHNFNNLLQIVMGNSQMALTHLDWDNLHQVRKNLQSIEESARLGAQTVRRLQDFARTRSENAPANWKVFDLSKTAQEALEMTRTWWKNAADRDGVLISVKSDLEPCYVKGMENEIFEVAVNLIKNAVEALPGSGEIVVSTRSQGEHTVLEVQDSGIGIAREDLERIFAPFWTTKGLQGTGMGLASSYGIVRRHGGEISVRSKAGEGSVFSVRIPSAIEESCYESGEPKQPFDFSLNILVVDDVEPIVETIREALTSRNQRVFTALSGTDAVRIFERMPIDLILCDLGMGDMNGWQVSDRIEGICRSKGTPKPPFVLITGWGAEINAESNWQDRVDHVIEKPVDLNELLEFIQEVARQKFGHSK</sequence>
<dbReference type="InterPro" id="IPR004358">
    <property type="entry name" value="Sig_transdc_His_kin-like_C"/>
</dbReference>
<dbReference type="Gene3D" id="3.30.565.10">
    <property type="entry name" value="Histidine kinase-like ATPase, C-terminal domain"/>
    <property type="match status" value="1"/>
</dbReference>
<dbReference type="EMBL" id="JACRDE010000021">
    <property type="protein sequence ID" value="MBI5247983.1"/>
    <property type="molecule type" value="Genomic_DNA"/>
</dbReference>
<dbReference type="Pfam" id="PF08448">
    <property type="entry name" value="PAS_4"/>
    <property type="match status" value="1"/>
</dbReference>
<evidence type="ECO:0000256" key="5">
    <source>
        <dbReference type="ARBA" id="ARBA00022741"/>
    </source>
</evidence>
<feature type="modified residue" description="4-aspartylphosphate" evidence="9">
    <location>
        <position position="779"/>
    </location>
</feature>
<dbReference type="Gene3D" id="3.40.50.2300">
    <property type="match status" value="1"/>
</dbReference>
<dbReference type="SUPFAM" id="SSF55785">
    <property type="entry name" value="PYP-like sensor domain (PAS domain)"/>
    <property type="match status" value="2"/>
</dbReference>
<evidence type="ECO:0000256" key="2">
    <source>
        <dbReference type="ARBA" id="ARBA00012438"/>
    </source>
</evidence>
<keyword evidence="3 9" id="KW-0597">Phosphoprotein</keyword>
<dbReference type="Proteomes" id="UP000807825">
    <property type="component" value="Unassembled WGS sequence"/>
</dbReference>
<keyword evidence="7" id="KW-0067">ATP-binding</keyword>
<dbReference type="AlphaFoldDB" id="A0A9D6UZH6"/>
<dbReference type="InterPro" id="IPR035965">
    <property type="entry name" value="PAS-like_dom_sf"/>
</dbReference>
<keyword evidence="6" id="KW-0418">Kinase</keyword>
<dbReference type="EC" id="2.7.13.3" evidence="2"/>
<accession>A0A9D6UZH6</accession>
<evidence type="ECO:0000313" key="14">
    <source>
        <dbReference type="EMBL" id="MBI5247983.1"/>
    </source>
</evidence>
<dbReference type="InterPro" id="IPR000014">
    <property type="entry name" value="PAS"/>
</dbReference>
<evidence type="ECO:0000256" key="7">
    <source>
        <dbReference type="ARBA" id="ARBA00022840"/>
    </source>
</evidence>
<dbReference type="InterPro" id="IPR001789">
    <property type="entry name" value="Sig_transdc_resp-reg_receiver"/>
</dbReference>
<evidence type="ECO:0000256" key="1">
    <source>
        <dbReference type="ARBA" id="ARBA00000085"/>
    </source>
</evidence>
<dbReference type="Pfam" id="PF02518">
    <property type="entry name" value="HATPase_c"/>
    <property type="match status" value="1"/>
</dbReference>
<dbReference type="GO" id="GO:0000155">
    <property type="term" value="F:phosphorelay sensor kinase activity"/>
    <property type="evidence" value="ECO:0007669"/>
    <property type="project" value="InterPro"/>
</dbReference>
<evidence type="ECO:0000256" key="10">
    <source>
        <dbReference type="SAM" id="Coils"/>
    </source>
</evidence>
<gene>
    <name evidence="14" type="ORF">HY912_00685</name>
</gene>
<dbReference type="SMART" id="SM00387">
    <property type="entry name" value="HATPase_c"/>
    <property type="match status" value="1"/>
</dbReference>
<dbReference type="InterPro" id="IPR013767">
    <property type="entry name" value="PAS_fold"/>
</dbReference>
<feature type="coiled-coil region" evidence="10">
    <location>
        <begin position="321"/>
        <end position="368"/>
    </location>
</feature>
<evidence type="ECO:0000259" key="11">
    <source>
        <dbReference type="PROSITE" id="PS50109"/>
    </source>
</evidence>
<dbReference type="GO" id="GO:0005524">
    <property type="term" value="F:ATP binding"/>
    <property type="evidence" value="ECO:0007669"/>
    <property type="project" value="UniProtKB-KW"/>
</dbReference>
<dbReference type="SMART" id="SM00091">
    <property type="entry name" value="PAS"/>
    <property type="match status" value="2"/>
</dbReference>
<dbReference type="SUPFAM" id="SSF52172">
    <property type="entry name" value="CheY-like"/>
    <property type="match status" value="1"/>
</dbReference>
<dbReference type="InterPro" id="IPR011006">
    <property type="entry name" value="CheY-like_superfamily"/>
</dbReference>
<evidence type="ECO:0000259" key="12">
    <source>
        <dbReference type="PROSITE" id="PS50110"/>
    </source>
</evidence>
<dbReference type="Gene3D" id="3.30.450.20">
    <property type="entry name" value="PAS domain"/>
    <property type="match status" value="2"/>
</dbReference>
<dbReference type="PROSITE" id="PS50110">
    <property type="entry name" value="RESPONSE_REGULATORY"/>
    <property type="match status" value="1"/>
</dbReference>
<protein>
    <recommendedName>
        <fullName evidence="2">histidine kinase</fullName>
        <ecNumber evidence="2">2.7.13.3</ecNumber>
    </recommendedName>
</protein>
<dbReference type="PANTHER" id="PTHR43065:SF42">
    <property type="entry name" value="TWO-COMPONENT SENSOR PPRA"/>
    <property type="match status" value="1"/>
</dbReference>
<evidence type="ECO:0000256" key="9">
    <source>
        <dbReference type="PROSITE-ProRule" id="PRU00169"/>
    </source>
</evidence>
<dbReference type="SUPFAM" id="SSF47384">
    <property type="entry name" value="Homodimeric domain of signal transducing histidine kinase"/>
    <property type="match status" value="1"/>
</dbReference>
<dbReference type="PROSITE" id="PS50112">
    <property type="entry name" value="PAS"/>
    <property type="match status" value="1"/>
</dbReference>
<dbReference type="Pfam" id="PF00072">
    <property type="entry name" value="Response_reg"/>
    <property type="match status" value="1"/>
</dbReference>
<evidence type="ECO:0000313" key="15">
    <source>
        <dbReference type="Proteomes" id="UP000807825"/>
    </source>
</evidence>
<dbReference type="SMART" id="SM00448">
    <property type="entry name" value="REC"/>
    <property type="match status" value="1"/>
</dbReference>